<organism evidence="4 5">
    <name type="scientific">Rhodopseudomonas pseudopalustris</name>
    <dbReference type="NCBI Taxonomy" id="1513892"/>
    <lineage>
        <taxon>Bacteria</taxon>
        <taxon>Pseudomonadati</taxon>
        <taxon>Pseudomonadota</taxon>
        <taxon>Alphaproteobacteria</taxon>
        <taxon>Hyphomicrobiales</taxon>
        <taxon>Nitrobacteraceae</taxon>
        <taxon>Rhodopseudomonas</taxon>
    </lineage>
</organism>
<feature type="compositionally biased region" description="Low complexity" evidence="1">
    <location>
        <begin position="136"/>
        <end position="149"/>
    </location>
</feature>
<evidence type="ECO:0000256" key="2">
    <source>
        <dbReference type="SAM" id="SignalP"/>
    </source>
</evidence>
<feature type="domain" description="DUF2147" evidence="3">
    <location>
        <begin position="190"/>
        <end position="282"/>
    </location>
</feature>
<dbReference type="AlphaFoldDB" id="A0A1H8SV72"/>
<dbReference type="RefSeq" id="WP_092683860.1">
    <property type="nucleotide sequence ID" value="NZ_FODT01000005.1"/>
</dbReference>
<name>A0A1H8SV72_9BRAD</name>
<feature type="chain" id="PRO_5011657506" evidence="2">
    <location>
        <begin position="20"/>
        <end position="284"/>
    </location>
</feature>
<dbReference type="PANTHER" id="PTHR36919">
    <property type="entry name" value="BLR1215 PROTEIN"/>
    <property type="match status" value="1"/>
</dbReference>
<proteinExistence type="predicted"/>
<dbReference type="OrthoDB" id="9811671at2"/>
<dbReference type="Pfam" id="PF09917">
    <property type="entry name" value="DUF2147"/>
    <property type="match status" value="1"/>
</dbReference>
<dbReference type="PIRSF" id="PIRSF037429">
    <property type="entry name" value="UCP037429"/>
    <property type="match status" value="1"/>
</dbReference>
<evidence type="ECO:0000259" key="3">
    <source>
        <dbReference type="Pfam" id="PF09917"/>
    </source>
</evidence>
<keyword evidence="2" id="KW-0732">Signal</keyword>
<feature type="region of interest" description="Disordered" evidence="1">
    <location>
        <begin position="52"/>
        <end position="160"/>
    </location>
</feature>
<dbReference type="InterPro" id="IPR019223">
    <property type="entry name" value="DUF2147"/>
</dbReference>
<dbReference type="InterPro" id="IPR017201">
    <property type="entry name" value="UCP037429"/>
</dbReference>
<dbReference type="PANTHER" id="PTHR36919:SF2">
    <property type="entry name" value="BLL6627 PROTEIN"/>
    <property type="match status" value="1"/>
</dbReference>
<dbReference type="Gene3D" id="2.40.128.520">
    <property type="match status" value="1"/>
</dbReference>
<reference evidence="5" key="1">
    <citation type="submission" date="2016-10" db="EMBL/GenBank/DDBJ databases">
        <authorList>
            <person name="Varghese N."/>
            <person name="Submissions S."/>
        </authorList>
    </citation>
    <scope>NUCLEOTIDE SEQUENCE [LARGE SCALE GENOMIC DNA]</scope>
    <source>
        <strain evidence="5">DSM 123</strain>
    </source>
</reference>
<accession>A0A1H8SV72</accession>
<sequence length="284" mass="29553">MKSLIALAALLVASTAAQAGETYSFDIGGHSVRIEKPRDCNDASCVSISIPGVYESGPKRSKRPRIEPDDDVDERPATQKPVQETRKPPGQPATANDRAATQEALEPAKGSPKVAPAPPAAPATTASRIQEPAPAPAASRASEPAASVANPAPPDSAPAKRLDPVVAAAPPSVPAQEQAPAAPDKLSPLGVWLTEEKEGKVRIEQCGASLCGYSVNARSNENGEKILINMKPGGDNKWSGRIHDPKSGSNYDSTIALKGPDRLKVQGCAFGGMFCGGQTWSRVN</sequence>
<protein>
    <submittedName>
        <fullName evidence="4">Uncharacterized conserved protein, DUF2147 family</fullName>
    </submittedName>
</protein>
<feature type="signal peptide" evidence="2">
    <location>
        <begin position="1"/>
        <end position="19"/>
    </location>
</feature>
<keyword evidence="5" id="KW-1185">Reference proteome</keyword>
<evidence type="ECO:0000313" key="5">
    <source>
        <dbReference type="Proteomes" id="UP000199615"/>
    </source>
</evidence>
<evidence type="ECO:0000256" key="1">
    <source>
        <dbReference type="SAM" id="MobiDB-lite"/>
    </source>
</evidence>
<dbReference type="Proteomes" id="UP000199615">
    <property type="component" value="Unassembled WGS sequence"/>
</dbReference>
<dbReference type="EMBL" id="FODT01000005">
    <property type="protein sequence ID" value="SEO82670.1"/>
    <property type="molecule type" value="Genomic_DNA"/>
</dbReference>
<evidence type="ECO:0000313" key="4">
    <source>
        <dbReference type="EMBL" id="SEO82670.1"/>
    </source>
</evidence>
<gene>
    <name evidence="4" type="ORF">SAMN05444123_10592</name>
</gene>